<dbReference type="HOGENOM" id="CLU_1059255_0_0_1"/>
<protein>
    <submittedName>
        <fullName evidence="1">Uncharacterized protein</fullName>
    </submittedName>
</protein>
<name>K3ZJK5_SETIT</name>
<dbReference type="Proteomes" id="UP000004995">
    <property type="component" value="Unassembled WGS sequence"/>
</dbReference>
<reference evidence="2" key="1">
    <citation type="journal article" date="2012" name="Nat. Biotechnol.">
        <title>Reference genome sequence of the model plant Setaria.</title>
        <authorList>
            <person name="Bennetzen J.L."/>
            <person name="Schmutz J."/>
            <person name="Wang H."/>
            <person name="Percifield R."/>
            <person name="Hawkins J."/>
            <person name="Pontaroli A.C."/>
            <person name="Estep M."/>
            <person name="Feng L."/>
            <person name="Vaughn J.N."/>
            <person name="Grimwood J."/>
            <person name="Jenkins J."/>
            <person name="Barry K."/>
            <person name="Lindquist E."/>
            <person name="Hellsten U."/>
            <person name="Deshpande S."/>
            <person name="Wang X."/>
            <person name="Wu X."/>
            <person name="Mitros T."/>
            <person name="Triplett J."/>
            <person name="Yang X."/>
            <person name="Ye C.Y."/>
            <person name="Mauro-Herrera M."/>
            <person name="Wang L."/>
            <person name="Li P."/>
            <person name="Sharma M."/>
            <person name="Sharma R."/>
            <person name="Ronald P.C."/>
            <person name="Panaud O."/>
            <person name="Kellogg E.A."/>
            <person name="Brutnell T.P."/>
            <person name="Doust A.N."/>
            <person name="Tuskan G.A."/>
            <person name="Rokhsar D."/>
            <person name="Devos K.M."/>
        </authorList>
    </citation>
    <scope>NUCLEOTIDE SEQUENCE [LARGE SCALE GENOMIC DNA]</scope>
    <source>
        <strain evidence="2">cv. Yugu1</strain>
    </source>
</reference>
<dbReference type="PANTHER" id="PTHR34666">
    <property type="entry name" value="EXPRESSED PROTEIN"/>
    <property type="match status" value="1"/>
</dbReference>
<dbReference type="Gramene" id="KQK93959">
    <property type="protein sequence ID" value="KQK93959"/>
    <property type="gene ID" value="SETIT_026758mg"/>
</dbReference>
<proteinExistence type="predicted"/>
<dbReference type="PANTHER" id="PTHR34666:SF8">
    <property type="entry name" value="EXPRESSED PROTEIN"/>
    <property type="match status" value="1"/>
</dbReference>
<dbReference type="eggNOG" id="ENOG502SEBK">
    <property type="taxonomic scope" value="Eukaryota"/>
</dbReference>
<dbReference type="EMBL" id="AGNK02004727">
    <property type="status" value="NOT_ANNOTATED_CDS"/>
    <property type="molecule type" value="Genomic_DNA"/>
</dbReference>
<keyword evidence="2" id="KW-1185">Reference proteome</keyword>
<reference evidence="1" key="2">
    <citation type="submission" date="2018-08" db="UniProtKB">
        <authorList>
            <consortium name="EnsemblPlants"/>
        </authorList>
    </citation>
    <scope>IDENTIFICATION</scope>
    <source>
        <strain evidence="1">Yugu1</strain>
    </source>
</reference>
<dbReference type="InParanoid" id="K3ZJK5"/>
<dbReference type="EnsemblPlants" id="KQK93959">
    <property type="protein sequence ID" value="KQK93959"/>
    <property type="gene ID" value="SETIT_026758mg"/>
</dbReference>
<sequence length="263" mass="29931">MTTPKVKQYRASQNNLLPKAIHSDIFSSQWKTLLNTSFSHLYSFPRRPEEHRTYIDREQADQIPSFQATSHLQQKAIRMHAIWAVSPPSKNTQTLLIYMFMDSRQPPFAFQSPQPCCTNPFSSKYTKELGSSGTGGFPHQLGLGGSSPPPWFLAAAAGGEEDEDEEKMDMLWEDFNEELASAPPLCPLSPVINKGGLAMKEEEAWLDDELIVVDLEKRAKHLHSPQDGRVVRRRRWSMALMLRLLKKLFLVKKSRNNPRTAPI</sequence>
<evidence type="ECO:0000313" key="1">
    <source>
        <dbReference type="EnsemblPlants" id="KQK93959"/>
    </source>
</evidence>
<evidence type="ECO:0000313" key="2">
    <source>
        <dbReference type="Proteomes" id="UP000004995"/>
    </source>
</evidence>
<accession>K3ZJK5</accession>
<organism evidence="1 2">
    <name type="scientific">Setaria italica</name>
    <name type="common">Foxtail millet</name>
    <name type="synonym">Panicum italicum</name>
    <dbReference type="NCBI Taxonomy" id="4555"/>
    <lineage>
        <taxon>Eukaryota</taxon>
        <taxon>Viridiplantae</taxon>
        <taxon>Streptophyta</taxon>
        <taxon>Embryophyta</taxon>
        <taxon>Tracheophyta</taxon>
        <taxon>Spermatophyta</taxon>
        <taxon>Magnoliopsida</taxon>
        <taxon>Liliopsida</taxon>
        <taxon>Poales</taxon>
        <taxon>Poaceae</taxon>
        <taxon>PACMAD clade</taxon>
        <taxon>Panicoideae</taxon>
        <taxon>Panicodae</taxon>
        <taxon>Paniceae</taxon>
        <taxon>Cenchrinae</taxon>
        <taxon>Setaria</taxon>
    </lineage>
</organism>
<dbReference type="AlphaFoldDB" id="K3ZJK5"/>